<evidence type="ECO:0000313" key="2">
    <source>
        <dbReference type="Proteomes" id="UP000793456"/>
    </source>
</evidence>
<sequence>MPSCRKPLPILTCRDTSRRFSSQVSAEPRRLASPWTTTMRRQDSDEDIRETYGYDMKDPGEVKPYLFCDEEIPVKSEEVVSHMWPAVTPSFCAGTCLLLSL</sequence>
<dbReference type="Proteomes" id="UP000793456">
    <property type="component" value="Chromosome XXIII"/>
</dbReference>
<organism evidence="1 2">
    <name type="scientific">Larimichthys crocea</name>
    <name type="common">Large yellow croaker</name>
    <name type="synonym">Pseudosciaena crocea</name>
    <dbReference type="NCBI Taxonomy" id="215358"/>
    <lineage>
        <taxon>Eukaryota</taxon>
        <taxon>Metazoa</taxon>
        <taxon>Chordata</taxon>
        <taxon>Craniata</taxon>
        <taxon>Vertebrata</taxon>
        <taxon>Euteleostomi</taxon>
        <taxon>Actinopterygii</taxon>
        <taxon>Neopterygii</taxon>
        <taxon>Teleostei</taxon>
        <taxon>Neoteleostei</taxon>
        <taxon>Acanthomorphata</taxon>
        <taxon>Eupercaria</taxon>
        <taxon>Sciaenidae</taxon>
        <taxon>Larimichthys</taxon>
    </lineage>
</organism>
<accession>A0ACD3Q717</accession>
<keyword evidence="2" id="KW-1185">Reference proteome</keyword>
<evidence type="ECO:0000313" key="1">
    <source>
        <dbReference type="EMBL" id="TMS02981.1"/>
    </source>
</evidence>
<dbReference type="EMBL" id="CM011696">
    <property type="protein sequence ID" value="TMS02981.1"/>
    <property type="molecule type" value="Genomic_DNA"/>
</dbReference>
<name>A0ACD3Q717_LARCR</name>
<reference evidence="1" key="1">
    <citation type="submission" date="2018-11" db="EMBL/GenBank/DDBJ databases">
        <title>The sequence and de novo assembly of Larimichthys crocea genome using PacBio and Hi-C technologies.</title>
        <authorList>
            <person name="Xu P."/>
            <person name="Chen B."/>
            <person name="Zhou Z."/>
            <person name="Ke Q."/>
            <person name="Wu Y."/>
            <person name="Bai H."/>
            <person name="Pu F."/>
        </authorList>
    </citation>
    <scope>NUCLEOTIDE SEQUENCE</scope>
    <source>
        <tissue evidence="1">Muscle</tissue>
    </source>
</reference>
<comment type="caution">
    <text evidence="1">The sequence shown here is derived from an EMBL/GenBank/DDBJ whole genome shotgun (WGS) entry which is preliminary data.</text>
</comment>
<proteinExistence type="predicted"/>
<gene>
    <name evidence="1" type="ORF">E3U43_020961</name>
</gene>
<protein>
    <submittedName>
        <fullName evidence="1">Uncharacterized protein</fullName>
    </submittedName>
</protein>